<dbReference type="EMBL" id="CP011502">
    <property type="protein sequence ID" value="ALX05533.1"/>
    <property type="molecule type" value="Genomic_DNA"/>
</dbReference>
<evidence type="ECO:0000313" key="2">
    <source>
        <dbReference type="EMBL" id="ALX05533.1"/>
    </source>
</evidence>
<feature type="transmembrane region" description="Helical" evidence="1">
    <location>
        <begin position="30"/>
        <end position="54"/>
    </location>
</feature>
<keyword evidence="1" id="KW-1133">Transmembrane helix</keyword>
<name>A0A0U4CXW8_9ACTN</name>
<dbReference type="Proteomes" id="UP000067689">
    <property type="component" value="Chromosome"/>
</dbReference>
<evidence type="ECO:0000313" key="3">
    <source>
        <dbReference type="Proteomes" id="UP000067689"/>
    </source>
</evidence>
<proteinExistence type="predicted"/>
<sequence>MREGVLALAVELVVAVALWAGVVTTAGWLSILIGVVAGLVTLHLLVTAILLVGARLGLRALQRWIDDLPPHERHRLR</sequence>
<dbReference type="PATRIC" id="fig|2041.4.peg.2690"/>
<accession>A0A0U4CXW8</accession>
<dbReference type="AlphaFoldDB" id="A0A0U4CXW8"/>
<organism evidence="2 3">
    <name type="scientific">Aeromicrobium erythreum</name>
    <dbReference type="NCBI Taxonomy" id="2041"/>
    <lineage>
        <taxon>Bacteria</taxon>
        <taxon>Bacillati</taxon>
        <taxon>Actinomycetota</taxon>
        <taxon>Actinomycetes</taxon>
        <taxon>Propionibacteriales</taxon>
        <taxon>Nocardioidaceae</taxon>
        <taxon>Aeromicrobium</taxon>
    </lineage>
</organism>
<gene>
    <name evidence="2" type="ORF">AERYTH_12915</name>
</gene>
<dbReference type="KEGG" id="aer:AERYTH_12915"/>
<dbReference type="STRING" id="2041.AERYTH_12915"/>
<protein>
    <submittedName>
        <fullName evidence="2">Uncharacterized protein</fullName>
    </submittedName>
</protein>
<keyword evidence="3" id="KW-1185">Reference proteome</keyword>
<keyword evidence="1" id="KW-0472">Membrane</keyword>
<keyword evidence="1" id="KW-0812">Transmembrane</keyword>
<evidence type="ECO:0000256" key="1">
    <source>
        <dbReference type="SAM" id="Phobius"/>
    </source>
</evidence>
<reference evidence="2 3" key="1">
    <citation type="journal article" date="1991" name="Int. J. Syst. Bacteriol.">
        <title>Description of the erythromycin-producing bacterium Arthrobacter sp. strain NRRL B-3381 as Aeromicrobium erythreum gen. nov., sp. nov.</title>
        <authorList>
            <person name="Miller E.S."/>
            <person name="Woese C.R."/>
            <person name="Brenner S."/>
        </authorList>
    </citation>
    <scope>NUCLEOTIDE SEQUENCE [LARGE SCALE GENOMIC DNA]</scope>
    <source>
        <strain evidence="2 3">AR18</strain>
    </source>
</reference>